<name>A1K7G2_AZOSB</name>
<dbReference type="KEGG" id="azo:azo2150"/>
<dbReference type="GO" id="GO:0047617">
    <property type="term" value="F:fatty acyl-CoA hydrolase activity"/>
    <property type="evidence" value="ECO:0007669"/>
    <property type="project" value="TreeGrafter"/>
</dbReference>
<keyword evidence="1" id="KW-0378">Hydrolase</keyword>
<reference evidence="1 2" key="1">
    <citation type="journal article" date="2006" name="Nat. Biotechnol.">
        <title>Complete genome of the mutualistic, N2-fixing grass endophyte Azoarcus sp. strain BH72.</title>
        <authorList>
            <person name="Krause A."/>
            <person name="Ramakumar A."/>
            <person name="Bartels D."/>
            <person name="Battistoni F."/>
            <person name="Bekel T."/>
            <person name="Boch J."/>
            <person name="Boehm M."/>
            <person name="Friedrich F."/>
            <person name="Hurek T."/>
            <person name="Krause L."/>
            <person name="Linke B."/>
            <person name="McHardy A.C."/>
            <person name="Sarkar A."/>
            <person name="Schneiker S."/>
            <person name="Syed A.A."/>
            <person name="Thauer R."/>
            <person name="Vorhoelter F.-J."/>
            <person name="Weidner S."/>
            <person name="Puehler A."/>
            <person name="Reinhold-Hurek B."/>
            <person name="Kaiser O."/>
            <person name="Goesmann A."/>
        </authorList>
    </citation>
    <scope>NUCLEOTIDE SEQUENCE [LARGE SCALE GENOMIC DNA]</scope>
    <source>
        <strain evidence="1 2">BH72</strain>
    </source>
</reference>
<gene>
    <name evidence="1" type="ordered locus">azo2150</name>
</gene>
<dbReference type="HOGENOM" id="CLU_101141_2_2_4"/>
<dbReference type="Proteomes" id="UP000002588">
    <property type="component" value="Chromosome"/>
</dbReference>
<evidence type="ECO:0000313" key="1">
    <source>
        <dbReference type="EMBL" id="CAL94767.1"/>
    </source>
</evidence>
<dbReference type="PANTHER" id="PTHR31793:SF24">
    <property type="entry name" value="LONG-CHAIN ACYL-COA THIOESTERASE FADM"/>
    <property type="match status" value="1"/>
</dbReference>
<proteinExistence type="predicted"/>
<sequence length="135" mass="15376">MEAKGKFLHETRIPVRWGDMDFYGHVNNTVYFRYFEQARVEWIEQQGFRVGPDVPTGAVIINADCTFYAPVNYPATVVVRMYGRDPGRSSVMTYYELYVEGEDRLYADGSSKVVWMDTATGKSVPLPDTLRASVS</sequence>
<dbReference type="Gene3D" id="3.10.129.10">
    <property type="entry name" value="Hotdog Thioesterase"/>
    <property type="match status" value="1"/>
</dbReference>
<dbReference type="KEGG" id="aoa:dqs_2283"/>
<accession>A1K7G2</accession>
<evidence type="ECO:0000313" key="2">
    <source>
        <dbReference type="Proteomes" id="UP000002588"/>
    </source>
</evidence>
<dbReference type="eggNOG" id="COG0824">
    <property type="taxonomic scope" value="Bacteria"/>
</dbReference>
<dbReference type="PANTHER" id="PTHR31793">
    <property type="entry name" value="4-HYDROXYBENZOYL-COA THIOESTERASE FAMILY MEMBER"/>
    <property type="match status" value="1"/>
</dbReference>
<dbReference type="OrthoDB" id="9799036at2"/>
<keyword evidence="2" id="KW-1185">Reference proteome</keyword>
<dbReference type="Pfam" id="PF13279">
    <property type="entry name" value="4HBT_2"/>
    <property type="match status" value="1"/>
</dbReference>
<dbReference type="SUPFAM" id="SSF54637">
    <property type="entry name" value="Thioesterase/thiol ester dehydrase-isomerase"/>
    <property type="match status" value="1"/>
</dbReference>
<dbReference type="RefSeq" id="WP_011765881.1">
    <property type="nucleotide sequence ID" value="NC_008702.1"/>
</dbReference>
<dbReference type="EMBL" id="AM406670">
    <property type="protein sequence ID" value="CAL94767.1"/>
    <property type="molecule type" value="Genomic_DNA"/>
</dbReference>
<dbReference type="STRING" id="62928.azo2150"/>
<dbReference type="AlphaFoldDB" id="A1K7G2"/>
<organism evidence="1 2">
    <name type="scientific">Azoarcus sp. (strain BH72)</name>
    <dbReference type="NCBI Taxonomy" id="418699"/>
    <lineage>
        <taxon>Bacteria</taxon>
        <taxon>Pseudomonadati</taxon>
        <taxon>Pseudomonadota</taxon>
        <taxon>Betaproteobacteria</taxon>
        <taxon>Rhodocyclales</taxon>
        <taxon>Zoogloeaceae</taxon>
        <taxon>Azoarcus</taxon>
    </lineage>
</organism>
<dbReference type="CDD" id="cd00586">
    <property type="entry name" value="4HBT"/>
    <property type="match status" value="1"/>
</dbReference>
<evidence type="ECO:0008006" key="3">
    <source>
        <dbReference type="Google" id="ProtNLM"/>
    </source>
</evidence>
<dbReference type="InterPro" id="IPR050563">
    <property type="entry name" value="4-hydroxybenzoyl-CoA_TE"/>
</dbReference>
<dbReference type="InterPro" id="IPR029069">
    <property type="entry name" value="HotDog_dom_sf"/>
</dbReference>
<protein>
    <recommendedName>
        <fullName evidence="3">Thioesterase</fullName>
    </recommendedName>
</protein>